<dbReference type="GO" id="GO:0016567">
    <property type="term" value="P:protein ubiquitination"/>
    <property type="evidence" value="ECO:0007669"/>
    <property type="project" value="UniProtKB-UniPathway"/>
</dbReference>
<dbReference type="UniPathway" id="UPA00143"/>
<feature type="domain" description="Ubiquitin-like" evidence="10">
    <location>
        <begin position="12"/>
        <end position="96"/>
    </location>
</feature>
<dbReference type="InterPro" id="IPR000626">
    <property type="entry name" value="Ubiquitin-like_dom"/>
</dbReference>
<gene>
    <name evidence="11" type="primary">Ubac1</name>
    <name evidence="11" type="ORF">ROSBEN_R04934</name>
</gene>
<feature type="region of interest" description="Disordered" evidence="8">
    <location>
        <begin position="233"/>
        <end position="272"/>
    </location>
</feature>
<evidence type="ECO:0000259" key="9">
    <source>
        <dbReference type="PROSITE" id="PS50030"/>
    </source>
</evidence>
<evidence type="ECO:0000256" key="2">
    <source>
        <dbReference type="ARBA" id="ARBA00004906"/>
    </source>
</evidence>
<dbReference type="PANTHER" id="PTHR46738:SF1">
    <property type="entry name" value="UBIQUITIN-ASSOCIATED DOMAIN-CONTAINING PROTEIN 1"/>
    <property type="match status" value="1"/>
</dbReference>
<keyword evidence="4" id="KW-0963">Cytoplasm</keyword>
<protein>
    <recommendedName>
        <fullName evidence="3">Ubiquitin-associated domain-containing protein 1</fullName>
    </recommendedName>
    <alternativeName>
        <fullName evidence="7">Kip1 ubiquitination-promoting complex protein 2</fullName>
    </alternativeName>
</protein>
<dbReference type="InterPro" id="IPR029071">
    <property type="entry name" value="Ubiquitin-like_domsf"/>
</dbReference>
<evidence type="ECO:0000256" key="8">
    <source>
        <dbReference type="SAM" id="MobiDB-lite"/>
    </source>
</evidence>
<feature type="region of interest" description="Disordered" evidence="8">
    <location>
        <begin position="98"/>
        <end position="118"/>
    </location>
</feature>
<evidence type="ECO:0000313" key="12">
    <source>
        <dbReference type="Proteomes" id="UP000545435"/>
    </source>
</evidence>
<dbReference type="InterPro" id="IPR041926">
    <property type="entry name" value="UBA1_UBAC1"/>
</dbReference>
<dbReference type="PANTHER" id="PTHR46738">
    <property type="entry name" value="UBIQUITIN-ASSOCIATED DOMAIN-CONTAINING PROTEIN 1"/>
    <property type="match status" value="1"/>
</dbReference>
<evidence type="ECO:0000256" key="1">
    <source>
        <dbReference type="ARBA" id="ARBA00004496"/>
    </source>
</evidence>
<dbReference type="EMBL" id="VXAI01000112">
    <property type="protein sequence ID" value="NXJ65342.1"/>
    <property type="molecule type" value="Genomic_DNA"/>
</dbReference>
<dbReference type="SMART" id="SM00727">
    <property type="entry name" value="STI1"/>
    <property type="match status" value="1"/>
</dbReference>
<reference evidence="11 12" key="1">
    <citation type="submission" date="2019-09" db="EMBL/GenBank/DDBJ databases">
        <title>Bird 10,000 Genomes (B10K) Project - Family phase.</title>
        <authorList>
            <person name="Zhang G."/>
        </authorList>
    </citation>
    <scope>NUCLEOTIDE SEQUENCE [LARGE SCALE GENOMIC DNA]</scope>
    <source>
        <strain evidence="11">B10K-DU-006-20</strain>
        <tissue evidence="11">Mixed tissue sample</tissue>
    </source>
</reference>
<dbReference type="Pfam" id="PF23326">
    <property type="entry name" value="UBL_UBAC1"/>
    <property type="match status" value="1"/>
</dbReference>
<keyword evidence="6" id="KW-0833">Ubl conjugation pathway</keyword>
<dbReference type="CDD" id="cd14304">
    <property type="entry name" value="UBA2_KPC2"/>
    <property type="match status" value="1"/>
</dbReference>
<feature type="compositionally biased region" description="Low complexity" evidence="8">
    <location>
        <begin position="247"/>
        <end position="266"/>
    </location>
</feature>
<keyword evidence="12" id="KW-1185">Reference proteome</keyword>
<accession>A0A7L0D1U1</accession>
<dbReference type="GO" id="GO:0000151">
    <property type="term" value="C:ubiquitin ligase complex"/>
    <property type="evidence" value="ECO:0007669"/>
    <property type="project" value="TreeGrafter"/>
</dbReference>
<feature type="non-terminal residue" evidence="11">
    <location>
        <position position="1"/>
    </location>
</feature>
<dbReference type="Pfam" id="PF22562">
    <property type="entry name" value="UBA_7"/>
    <property type="match status" value="2"/>
</dbReference>
<organism evidence="11 12">
    <name type="scientific">Rostratula benghalensis</name>
    <name type="common">greater painted-snipe</name>
    <dbReference type="NCBI Taxonomy" id="118793"/>
    <lineage>
        <taxon>Eukaryota</taxon>
        <taxon>Metazoa</taxon>
        <taxon>Chordata</taxon>
        <taxon>Craniata</taxon>
        <taxon>Vertebrata</taxon>
        <taxon>Euteleostomi</taxon>
        <taxon>Archelosauria</taxon>
        <taxon>Archosauria</taxon>
        <taxon>Dinosauria</taxon>
        <taxon>Saurischia</taxon>
        <taxon>Theropoda</taxon>
        <taxon>Coelurosauria</taxon>
        <taxon>Aves</taxon>
        <taxon>Neognathae</taxon>
        <taxon>Neoaves</taxon>
        <taxon>Charadriiformes</taxon>
        <taxon>Rostratulidae</taxon>
        <taxon>Rostratula</taxon>
    </lineage>
</organism>
<dbReference type="Gene3D" id="3.10.20.90">
    <property type="entry name" value="Phosphatidylinositol 3-kinase Catalytic Subunit, Chain A, domain 1"/>
    <property type="match status" value="1"/>
</dbReference>
<dbReference type="InterPro" id="IPR006636">
    <property type="entry name" value="STI1_HS-bd"/>
</dbReference>
<sequence length="406" mass="45430">VQEEKIFAGKVLRLHVCTMEGAEWLEEVPEDTTVEKLKERCLKHCVPGSLEDPKTVTHHKLIHATSEKVLTDTKTVLEENIQDRDVLLLVKKRAPPPLPKMADVSAEEKRKQEQKAPDKDAILKATANLPSRNVDRTVAHHNMRDFQTELRKILVSLIEVAQKLLALNPDAVELFKKANAMLDEDEEDRVDEIALRQLTEMGFPESRAVKALRLNHMSVTQAMEWLIEHADDPAVDAPLPGQPPAEAPAEAGASSAEAAVGPSSEAGGEEAKDELTEIFKKIRRKREFRPDPRAVIALMEMGFDEKEVVDALRVNNNQQNAACEWLLGDRKPSPEDLDKGIDTNSPLFQAILENPVVQLGLTNPKTLLAFEDMLENPLNSTQWMNDPETGPVMLQISRIFQTLNRT</sequence>
<feature type="domain" description="UBA" evidence="9">
    <location>
        <begin position="289"/>
        <end position="329"/>
    </location>
</feature>
<evidence type="ECO:0000256" key="3">
    <source>
        <dbReference type="ARBA" id="ARBA00014196"/>
    </source>
</evidence>
<dbReference type="Gene3D" id="1.10.260.100">
    <property type="match status" value="1"/>
</dbReference>
<dbReference type="Proteomes" id="UP000545435">
    <property type="component" value="Unassembled WGS sequence"/>
</dbReference>
<comment type="caution">
    <text evidence="11">The sequence shown here is derived from an EMBL/GenBank/DDBJ whole genome shotgun (WGS) entry which is preliminary data.</text>
</comment>
<dbReference type="PROSITE" id="PS50053">
    <property type="entry name" value="UBIQUITIN_2"/>
    <property type="match status" value="1"/>
</dbReference>
<evidence type="ECO:0000256" key="6">
    <source>
        <dbReference type="ARBA" id="ARBA00022786"/>
    </source>
</evidence>
<dbReference type="GO" id="GO:0005737">
    <property type="term" value="C:cytoplasm"/>
    <property type="evidence" value="ECO:0007669"/>
    <property type="project" value="UniProtKB-SubCell"/>
</dbReference>
<dbReference type="PROSITE" id="PS50030">
    <property type="entry name" value="UBA"/>
    <property type="match status" value="2"/>
</dbReference>
<comment type="subcellular location">
    <subcellularLocation>
        <location evidence="1">Cytoplasm</location>
    </subcellularLocation>
</comment>
<dbReference type="Gene3D" id="1.10.8.10">
    <property type="entry name" value="DNA helicase RuvA subunit, C-terminal domain"/>
    <property type="match status" value="2"/>
</dbReference>
<feature type="compositionally biased region" description="Basic and acidic residues" evidence="8">
    <location>
        <begin position="106"/>
        <end position="118"/>
    </location>
</feature>
<dbReference type="CDD" id="cd14303">
    <property type="entry name" value="UBA1_KPC2"/>
    <property type="match status" value="1"/>
</dbReference>
<proteinExistence type="predicted"/>
<dbReference type="SMART" id="SM00165">
    <property type="entry name" value="UBA"/>
    <property type="match status" value="2"/>
</dbReference>
<dbReference type="InterPro" id="IPR052476">
    <property type="entry name" value="UBAC1"/>
</dbReference>
<evidence type="ECO:0000256" key="7">
    <source>
        <dbReference type="ARBA" id="ARBA00029825"/>
    </source>
</evidence>
<evidence type="ECO:0000259" key="10">
    <source>
        <dbReference type="PROSITE" id="PS50053"/>
    </source>
</evidence>
<name>A0A7L0D1U1_9CHAR</name>
<dbReference type="SUPFAM" id="SSF46934">
    <property type="entry name" value="UBA-like"/>
    <property type="match status" value="2"/>
</dbReference>
<feature type="domain" description="UBA" evidence="9">
    <location>
        <begin position="183"/>
        <end position="229"/>
    </location>
</feature>
<keyword evidence="5" id="KW-0677">Repeat</keyword>
<dbReference type="AlphaFoldDB" id="A0A7L0D1U1"/>
<dbReference type="SUPFAM" id="SSF54236">
    <property type="entry name" value="Ubiquitin-like"/>
    <property type="match status" value="1"/>
</dbReference>
<dbReference type="InterPro" id="IPR041927">
    <property type="entry name" value="UBA2_UBAC1"/>
</dbReference>
<evidence type="ECO:0000313" key="11">
    <source>
        <dbReference type="EMBL" id="NXJ65342.1"/>
    </source>
</evidence>
<feature type="non-terminal residue" evidence="11">
    <location>
        <position position="406"/>
    </location>
</feature>
<evidence type="ECO:0000256" key="5">
    <source>
        <dbReference type="ARBA" id="ARBA00022737"/>
    </source>
</evidence>
<dbReference type="InterPro" id="IPR015940">
    <property type="entry name" value="UBA"/>
</dbReference>
<evidence type="ECO:0000256" key="4">
    <source>
        <dbReference type="ARBA" id="ARBA00022490"/>
    </source>
</evidence>
<dbReference type="InterPro" id="IPR009060">
    <property type="entry name" value="UBA-like_sf"/>
</dbReference>
<dbReference type="FunFam" id="1.10.260.100:FF:000006">
    <property type="entry name" value="Ubiquitin-associated domain-containing protein 1"/>
    <property type="match status" value="1"/>
</dbReference>
<comment type="pathway">
    <text evidence="2">Protein modification; protein ubiquitination.</text>
</comment>
<dbReference type="CDD" id="cd17066">
    <property type="entry name" value="Ubl_KPC2"/>
    <property type="match status" value="1"/>
</dbReference>
<dbReference type="InterPro" id="IPR057650">
    <property type="entry name" value="UBL_UBAC1"/>
</dbReference>